<dbReference type="InterPro" id="IPR012677">
    <property type="entry name" value="Nucleotide-bd_a/b_plait_sf"/>
</dbReference>
<dbReference type="EMBL" id="QEAQ01000133">
    <property type="protein sequence ID" value="TPX54941.1"/>
    <property type="molecule type" value="Genomic_DNA"/>
</dbReference>
<feature type="region of interest" description="Disordered" evidence="1">
    <location>
        <begin position="1"/>
        <end position="24"/>
    </location>
</feature>
<dbReference type="GO" id="GO:0003676">
    <property type="term" value="F:nucleic acid binding"/>
    <property type="evidence" value="ECO:0007669"/>
    <property type="project" value="InterPro"/>
</dbReference>
<evidence type="ECO:0000313" key="3">
    <source>
        <dbReference type="EMBL" id="TPX54941.1"/>
    </source>
</evidence>
<dbReference type="GO" id="GO:0032451">
    <property type="term" value="F:demethylase activity"/>
    <property type="evidence" value="ECO:0007669"/>
    <property type="project" value="TreeGrafter"/>
</dbReference>
<dbReference type="InterPro" id="IPR035979">
    <property type="entry name" value="RBD_domain_sf"/>
</dbReference>
<gene>
    <name evidence="3" type="ORF">PhCBS80983_g05681</name>
</gene>
<proteinExistence type="predicted"/>
<dbReference type="SUPFAM" id="SSF54928">
    <property type="entry name" value="RNA-binding domain, RBD"/>
    <property type="match status" value="1"/>
</dbReference>
<dbReference type="Proteomes" id="UP000318582">
    <property type="component" value="Unassembled WGS sequence"/>
</dbReference>
<dbReference type="PANTHER" id="PTHR12463:SF1">
    <property type="entry name" value="2-OXOGLUTARATE AND FE-DEPENDENT OXYGENASE FAMILY PROTEIN"/>
    <property type="match status" value="1"/>
</dbReference>
<keyword evidence="4" id="KW-1185">Reference proteome</keyword>
<reference evidence="3 4" key="1">
    <citation type="journal article" date="2019" name="Sci. Rep.">
        <title>Comparative genomics of chytrid fungi reveal insights into the obligate biotrophic and pathogenic lifestyle of Synchytrium endobioticum.</title>
        <authorList>
            <person name="van de Vossenberg B.T.L.H."/>
            <person name="Warris S."/>
            <person name="Nguyen H.D.T."/>
            <person name="van Gent-Pelzer M.P.E."/>
            <person name="Joly D.L."/>
            <person name="van de Geest H.C."/>
            <person name="Bonants P.J.M."/>
            <person name="Smith D.S."/>
            <person name="Levesque C.A."/>
            <person name="van der Lee T.A.J."/>
        </authorList>
    </citation>
    <scope>NUCLEOTIDE SEQUENCE [LARGE SCALE GENOMIC DNA]</scope>
    <source>
        <strain evidence="3 4">CBS 809.83</strain>
    </source>
</reference>
<evidence type="ECO:0000256" key="1">
    <source>
        <dbReference type="SAM" id="MobiDB-lite"/>
    </source>
</evidence>
<dbReference type="STRING" id="109895.A0A507DTZ3"/>
<dbReference type="InterPro" id="IPR027450">
    <property type="entry name" value="AlkB-like"/>
</dbReference>
<dbReference type="InterPro" id="IPR032857">
    <property type="entry name" value="ALKBH4"/>
</dbReference>
<dbReference type="Gene3D" id="2.60.120.590">
    <property type="entry name" value="Alpha-ketoglutarate-dependent dioxygenase AlkB-like"/>
    <property type="match status" value="1"/>
</dbReference>
<dbReference type="InterPro" id="IPR037151">
    <property type="entry name" value="AlkB-like_sf"/>
</dbReference>
<accession>A0A507DTZ3</accession>
<dbReference type="PANTHER" id="PTHR12463">
    <property type="entry name" value="OXYGENASE-RELATED"/>
    <property type="match status" value="1"/>
</dbReference>
<protein>
    <recommendedName>
        <fullName evidence="2">Alpha-ketoglutarate-dependent dioxygenase AlkB-like domain-containing protein</fullName>
    </recommendedName>
</protein>
<evidence type="ECO:0000313" key="4">
    <source>
        <dbReference type="Proteomes" id="UP000318582"/>
    </source>
</evidence>
<evidence type="ECO:0000259" key="2">
    <source>
        <dbReference type="Pfam" id="PF13532"/>
    </source>
</evidence>
<dbReference type="AlphaFoldDB" id="A0A507DTZ3"/>
<dbReference type="Pfam" id="PF13532">
    <property type="entry name" value="2OG-FeII_Oxy_2"/>
    <property type="match status" value="1"/>
</dbReference>
<dbReference type="GO" id="GO:0070988">
    <property type="term" value="P:demethylation"/>
    <property type="evidence" value="ECO:0007669"/>
    <property type="project" value="InterPro"/>
</dbReference>
<dbReference type="GO" id="GO:0016491">
    <property type="term" value="F:oxidoreductase activity"/>
    <property type="evidence" value="ECO:0007669"/>
    <property type="project" value="TreeGrafter"/>
</dbReference>
<sequence length="373" mass="40542">MTDVANDVPICPSTRSQGGKAQKLARKREEQLAIFARSENGRVGDLVSNVEAGERPTELILILNAGSTGDVGGVTVADLERVFSECEGFLRIEMVLGKPYSYAVFDDPENACTAYNALKHTSIPMPHSNSKQLMLTFAKQISPEVALCRPVEIATAVSGLFLLPKFVSEEYEGAILSSLESSQEGTPWIPLNKRRVQHYGYRFDYELNTVDLNTATVDPLPSWCTQLLAKYQGAFPDNSTPDQLTVNEYQPGAGIAPHTDTHSAFEDAIIAVSLKGGVVMEFRCPVGSETEDVSTDGTTTSKRLVFNVYLPPRSLLVISGEARYDLGAVWNTALPAKHHTFMDVNALSQLDLRTLSAPRDEGAEEEAASVVGV</sequence>
<comment type="caution">
    <text evidence="3">The sequence shown here is derived from an EMBL/GenBank/DDBJ whole genome shotgun (WGS) entry which is preliminary data.</text>
</comment>
<name>A0A507DTZ3_9FUNG</name>
<dbReference type="Gene3D" id="3.30.70.330">
    <property type="match status" value="1"/>
</dbReference>
<organism evidence="3 4">
    <name type="scientific">Powellomyces hirtus</name>
    <dbReference type="NCBI Taxonomy" id="109895"/>
    <lineage>
        <taxon>Eukaryota</taxon>
        <taxon>Fungi</taxon>
        <taxon>Fungi incertae sedis</taxon>
        <taxon>Chytridiomycota</taxon>
        <taxon>Chytridiomycota incertae sedis</taxon>
        <taxon>Chytridiomycetes</taxon>
        <taxon>Spizellomycetales</taxon>
        <taxon>Powellomycetaceae</taxon>
        <taxon>Powellomyces</taxon>
    </lineage>
</organism>
<feature type="domain" description="Alpha-ketoglutarate-dependent dioxygenase AlkB-like" evidence="2">
    <location>
        <begin position="195"/>
        <end position="324"/>
    </location>
</feature>
<dbReference type="SUPFAM" id="SSF51197">
    <property type="entry name" value="Clavaminate synthase-like"/>
    <property type="match status" value="1"/>
</dbReference>